<name>A0A7W7QZF5_KITKI</name>
<evidence type="ECO:0000313" key="4">
    <source>
        <dbReference type="Proteomes" id="UP000540506"/>
    </source>
</evidence>
<accession>A0A7W7QZF5</accession>
<organism evidence="3 4">
    <name type="scientific">Kitasatospora kifunensis</name>
    <name type="common">Streptomyces kifunensis</name>
    <dbReference type="NCBI Taxonomy" id="58351"/>
    <lineage>
        <taxon>Bacteria</taxon>
        <taxon>Bacillati</taxon>
        <taxon>Actinomycetota</taxon>
        <taxon>Actinomycetes</taxon>
        <taxon>Kitasatosporales</taxon>
        <taxon>Streptomycetaceae</taxon>
        <taxon>Kitasatospora</taxon>
    </lineage>
</organism>
<evidence type="ECO:0000256" key="1">
    <source>
        <dbReference type="ARBA" id="ARBA00023172"/>
    </source>
</evidence>
<dbReference type="Gene3D" id="1.10.443.10">
    <property type="entry name" value="Intergrase catalytic core"/>
    <property type="match status" value="1"/>
</dbReference>
<keyword evidence="1" id="KW-0233">DNA recombination</keyword>
<comment type="caution">
    <text evidence="3">The sequence shown here is derived from an EMBL/GenBank/DDBJ whole genome shotgun (WGS) entry which is preliminary data.</text>
</comment>
<evidence type="ECO:0000259" key="2">
    <source>
        <dbReference type="PROSITE" id="PS51898"/>
    </source>
</evidence>
<dbReference type="GO" id="GO:0006310">
    <property type="term" value="P:DNA recombination"/>
    <property type="evidence" value="ECO:0007669"/>
    <property type="project" value="UniProtKB-KW"/>
</dbReference>
<dbReference type="Pfam" id="PF00589">
    <property type="entry name" value="Phage_integrase"/>
    <property type="match status" value="1"/>
</dbReference>
<dbReference type="InterPro" id="IPR011010">
    <property type="entry name" value="DNA_brk_join_enz"/>
</dbReference>
<protein>
    <submittedName>
        <fullName evidence="3">Integrase</fullName>
    </submittedName>
</protein>
<reference evidence="3 4" key="1">
    <citation type="submission" date="2020-08" db="EMBL/GenBank/DDBJ databases">
        <title>Sequencing the genomes of 1000 actinobacteria strains.</title>
        <authorList>
            <person name="Klenk H.-P."/>
        </authorList>
    </citation>
    <scope>NUCLEOTIDE SEQUENCE [LARGE SCALE GENOMIC DNA]</scope>
    <source>
        <strain evidence="3 4">DSM 41654</strain>
    </source>
</reference>
<dbReference type="GO" id="GO:0003677">
    <property type="term" value="F:DNA binding"/>
    <property type="evidence" value="ECO:0007669"/>
    <property type="project" value="InterPro"/>
</dbReference>
<dbReference type="Proteomes" id="UP000540506">
    <property type="component" value="Unassembled WGS sequence"/>
</dbReference>
<sequence length="97" mass="10398">MLDQLRKRTAELGLPRIGLHDLRHATASIMIAAGIPFAVASKTLRHFTLAITINLYGHLLMDSADEAVKAFASALDHADAQLTHQADLAGNDAQRAA</sequence>
<dbReference type="SUPFAM" id="SSF56349">
    <property type="entry name" value="DNA breaking-rejoining enzymes"/>
    <property type="match status" value="1"/>
</dbReference>
<proteinExistence type="predicted"/>
<keyword evidence="4" id="KW-1185">Reference proteome</keyword>
<feature type="domain" description="Tyr recombinase" evidence="2">
    <location>
        <begin position="1"/>
        <end position="69"/>
    </location>
</feature>
<dbReference type="InterPro" id="IPR013762">
    <property type="entry name" value="Integrase-like_cat_sf"/>
</dbReference>
<dbReference type="AlphaFoldDB" id="A0A7W7QZF5"/>
<evidence type="ECO:0000313" key="3">
    <source>
        <dbReference type="EMBL" id="MBB4921941.1"/>
    </source>
</evidence>
<gene>
    <name evidence="3" type="ORF">FHR34_000934</name>
</gene>
<dbReference type="EMBL" id="JACHJV010000001">
    <property type="protein sequence ID" value="MBB4921941.1"/>
    <property type="molecule type" value="Genomic_DNA"/>
</dbReference>
<dbReference type="GO" id="GO:0015074">
    <property type="term" value="P:DNA integration"/>
    <property type="evidence" value="ECO:0007669"/>
    <property type="project" value="InterPro"/>
</dbReference>
<dbReference type="InterPro" id="IPR002104">
    <property type="entry name" value="Integrase_catalytic"/>
</dbReference>
<dbReference type="PROSITE" id="PS51898">
    <property type="entry name" value="TYR_RECOMBINASE"/>
    <property type="match status" value="1"/>
</dbReference>